<accession>A0A2S5G949</accession>
<sequence>MLLEPVGQVLFMEISKQLRDLKWTVNDQDFHKEGAITEADYLLPEQLINREDNPELVKRVATVKYEGTAEQFGRNDIEGIRISFYVEQIEALGLKEVISGIEEFQVEKNEDVIEYFIDKPYADDAVQFWLNKLFTNLSIKMEDIYGDQIKDIPIVLLPTKLQELPITNES</sequence>
<dbReference type="EMBL" id="PREZ01000005">
    <property type="protein sequence ID" value="PPA69508.1"/>
    <property type="molecule type" value="Genomic_DNA"/>
</dbReference>
<reference evidence="1 2" key="1">
    <citation type="submission" date="2018-02" db="EMBL/GenBank/DDBJ databases">
        <title>Jeotgalibacillus proteolyticum sp. nov. a protease producing bacterium isolated from ocean sediments of Laizhou Bay.</title>
        <authorList>
            <person name="Li Y."/>
        </authorList>
    </citation>
    <scope>NUCLEOTIDE SEQUENCE [LARGE SCALE GENOMIC DNA]</scope>
    <source>
        <strain evidence="1 2">22-7</strain>
    </source>
</reference>
<gene>
    <name evidence="1" type="ORF">C4B60_13220</name>
</gene>
<keyword evidence="2" id="KW-1185">Reference proteome</keyword>
<organism evidence="1 2">
    <name type="scientific">Jeotgalibacillus proteolyticus</name>
    <dbReference type="NCBI Taxonomy" id="2082395"/>
    <lineage>
        <taxon>Bacteria</taxon>
        <taxon>Bacillati</taxon>
        <taxon>Bacillota</taxon>
        <taxon>Bacilli</taxon>
        <taxon>Bacillales</taxon>
        <taxon>Caryophanaceae</taxon>
        <taxon>Jeotgalibacillus</taxon>
    </lineage>
</organism>
<dbReference type="AlphaFoldDB" id="A0A2S5G949"/>
<dbReference type="RefSeq" id="WP_104058501.1">
    <property type="nucleotide sequence ID" value="NZ_PREZ01000005.1"/>
</dbReference>
<dbReference type="OrthoDB" id="2451421at2"/>
<proteinExistence type="predicted"/>
<name>A0A2S5G949_9BACL</name>
<evidence type="ECO:0000313" key="1">
    <source>
        <dbReference type="EMBL" id="PPA69508.1"/>
    </source>
</evidence>
<dbReference type="Proteomes" id="UP000239047">
    <property type="component" value="Unassembled WGS sequence"/>
</dbReference>
<protein>
    <submittedName>
        <fullName evidence="1">Uncharacterized protein</fullName>
    </submittedName>
</protein>
<evidence type="ECO:0000313" key="2">
    <source>
        <dbReference type="Proteomes" id="UP000239047"/>
    </source>
</evidence>
<comment type="caution">
    <text evidence="1">The sequence shown here is derived from an EMBL/GenBank/DDBJ whole genome shotgun (WGS) entry which is preliminary data.</text>
</comment>